<dbReference type="EMBL" id="BGPR01057235">
    <property type="protein sequence ID" value="GBO33603.1"/>
    <property type="molecule type" value="Genomic_DNA"/>
</dbReference>
<reference evidence="2 3" key="1">
    <citation type="journal article" date="2019" name="Sci. Rep.">
        <title>Orb-weaving spider Araneus ventricosus genome elucidates the spidroin gene catalogue.</title>
        <authorList>
            <person name="Kono N."/>
            <person name="Nakamura H."/>
            <person name="Ohtoshi R."/>
            <person name="Moran D.A.P."/>
            <person name="Shinohara A."/>
            <person name="Yoshida Y."/>
            <person name="Fujiwara M."/>
            <person name="Mori M."/>
            <person name="Tomita M."/>
            <person name="Arakawa K."/>
        </authorList>
    </citation>
    <scope>NUCLEOTIDE SEQUENCE [LARGE SCALE GENOMIC DNA]</scope>
</reference>
<name>A0A4Y2W7E1_ARAVE</name>
<proteinExistence type="predicted"/>
<organism evidence="2 3">
    <name type="scientific">Araneus ventricosus</name>
    <name type="common">Orbweaver spider</name>
    <name type="synonym">Epeira ventricosa</name>
    <dbReference type="NCBI Taxonomy" id="182803"/>
    <lineage>
        <taxon>Eukaryota</taxon>
        <taxon>Metazoa</taxon>
        <taxon>Ecdysozoa</taxon>
        <taxon>Arthropoda</taxon>
        <taxon>Chelicerata</taxon>
        <taxon>Arachnida</taxon>
        <taxon>Araneae</taxon>
        <taxon>Araneomorphae</taxon>
        <taxon>Entelegynae</taxon>
        <taxon>Araneoidea</taxon>
        <taxon>Araneidae</taxon>
        <taxon>Araneus</taxon>
    </lineage>
</organism>
<sequence length="49" mass="5311">HDHDVRRQSDAGRGRGALQSAQEDSAASLAHHRHGGEMVSPLHSHYDAV</sequence>
<evidence type="ECO:0000313" key="2">
    <source>
        <dbReference type="EMBL" id="GBO33603.1"/>
    </source>
</evidence>
<feature type="region of interest" description="Disordered" evidence="1">
    <location>
        <begin position="1"/>
        <end position="49"/>
    </location>
</feature>
<dbReference type="Proteomes" id="UP000499080">
    <property type="component" value="Unassembled WGS sequence"/>
</dbReference>
<accession>A0A4Y2W7E1</accession>
<evidence type="ECO:0000313" key="3">
    <source>
        <dbReference type="Proteomes" id="UP000499080"/>
    </source>
</evidence>
<feature type="non-terminal residue" evidence="2">
    <location>
        <position position="1"/>
    </location>
</feature>
<gene>
    <name evidence="2" type="ORF">AVEN_241539_1</name>
</gene>
<keyword evidence="3" id="KW-1185">Reference proteome</keyword>
<feature type="compositionally biased region" description="Basic and acidic residues" evidence="1">
    <location>
        <begin position="1"/>
        <end position="13"/>
    </location>
</feature>
<dbReference type="AlphaFoldDB" id="A0A4Y2W7E1"/>
<evidence type="ECO:0000256" key="1">
    <source>
        <dbReference type="SAM" id="MobiDB-lite"/>
    </source>
</evidence>
<protein>
    <submittedName>
        <fullName evidence="2">Uncharacterized protein</fullName>
    </submittedName>
</protein>
<comment type="caution">
    <text evidence="2">The sequence shown here is derived from an EMBL/GenBank/DDBJ whole genome shotgun (WGS) entry which is preliminary data.</text>
</comment>